<dbReference type="Gene3D" id="1.10.510.10">
    <property type="entry name" value="Transferase(Phosphotransferase) domain 1"/>
    <property type="match status" value="1"/>
</dbReference>
<dbReference type="AlphaFoldDB" id="A0A8I2B725"/>
<dbReference type="EMBL" id="CP120574">
    <property type="protein sequence ID" value="WEY82953.1"/>
    <property type="molecule type" value="Genomic_DNA"/>
</dbReference>
<name>A0A8I2B725_BACIU</name>
<dbReference type="InterPro" id="IPR018778">
    <property type="entry name" value="T7SS_EssB"/>
</dbReference>
<dbReference type="EMBL" id="JAGFPW010000026">
    <property type="protein sequence ID" value="MBO3796452.1"/>
    <property type="molecule type" value="Genomic_DNA"/>
</dbReference>
<protein>
    <submittedName>
        <fullName evidence="4">Type VII secretion protein EssB/YukC</fullName>
    </submittedName>
</protein>
<keyword evidence="2" id="KW-0812">Transmembrane</keyword>
<gene>
    <name evidence="3" type="ORF">J5227_19585</name>
    <name evidence="4" type="ORF">P5633_00105</name>
</gene>
<keyword evidence="2" id="KW-0472">Membrane</keyword>
<geneLocation type="plasmid" evidence="4 6">
    <name>unnamed1</name>
</geneLocation>
<sequence>MKIALMDDLTIYVKKDKHYSIEIDENKVLAESIHDLEELKEPDPYFFNLKSVEHENGKYTLNYIVEEEFKPLISAKKYNEVMRLSLLDRLLEINPLQNFEQPVFIHPQNIFFQDLRTLKFLYRSNKWLPYDETQPLEQYKLLILSMLSQHSYEHFKLKKQELLQKEKNDFFYYINQARDVKELKALVSKEFYRSETKHFEDLEKNKKKKKNNITIKIVAGTLGTILLVTLVFGLVKMQTSEVEQVYQQKIEKQNDDLAVYKALSKDDINEAVTLLKKNGNDSSEIAQIYFDNGEYNKAIKEDKGFIKKVIQKLYDDGKEEDVLSLESSSQYVETEKKIIQYDYSYLLGQKALLSDKDQLIRLGYAFVKHGDLDDAREVYTRQKDEGLDLAIKIKEQEDKLNEAKKQLDQLKKKKDKDKDKKVKEQEKDIDNKTKELDKLKEEQKNLEKKGSE</sequence>
<keyword evidence="2" id="KW-1133">Transmembrane helix</keyword>
<feature type="region of interest" description="Disordered" evidence="1">
    <location>
        <begin position="404"/>
        <end position="452"/>
    </location>
</feature>
<dbReference type="Pfam" id="PF10140">
    <property type="entry name" value="YukC"/>
    <property type="match status" value="1"/>
</dbReference>
<dbReference type="Proteomes" id="UP000665181">
    <property type="component" value="Unassembled WGS sequence"/>
</dbReference>
<evidence type="ECO:0000313" key="4">
    <source>
        <dbReference type="EMBL" id="WEY82953.1"/>
    </source>
</evidence>
<keyword evidence="4" id="KW-0614">Plasmid</keyword>
<accession>A0A8I2B725</accession>
<evidence type="ECO:0000256" key="1">
    <source>
        <dbReference type="SAM" id="MobiDB-lite"/>
    </source>
</evidence>
<reference evidence="4" key="2">
    <citation type="submission" date="2023-03" db="EMBL/GenBank/DDBJ databases">
        <title>Complete genome sequences of 52 Bacillus and Priestia strains isolated from West-African fermentations and 26 reference strains from the DSMZ collection.</title>
        <authorList>
            <person name="Wiedenbein E.S."/>
            <person name="Canoy T.S."/>
            <person name="Hui Y."/>
            <person name="Parkouda C."/>
            <person name="Dawende C."/>
            <person name="Ametefe E."/>
            <person name="Jespersen L."/>
            <person name="Nielsen D.S."/>
        </authorList>
    </citation>
    <scope>NUCLEOTIDE SEQUENCE</scope>
    <source>
        <strain evidence="4">PRO56</strain>
        <plasmid evidence="4">unnamed1</plasmid>
    </source>
</reference>
<evidence type="ECO:0000313" key="3">
    <source>
        <dbReference type="EMBL" id="MBO3796452.1"/>
    </source>
</evidence>
<feature type="transmembrane region" description="Helical" evidence="2">
    <location>
        <begin position="213"/>
        <end position="235"/>
    </location>
</feature>
<evidence type="ECO:0000313" key="5">
    <source>
        <dbReference type="Proteomes" id="UP000665181"/>
    </source>
</evidence>
<proteinExistence type="predicted"/>
<evidence type="ECO:0000256" key="2">
    <source>
        <dbReference type="SAM" id="Phobius"/>
    </source>
</evidence>
<dbReference type="RefSeq" id="WP_208556743.1">
    <property type="nucleotide sequence ID" value="NZ_JAGFPW010000026.1"/>
</dbReference>
<dbReference type="Proteomes" id="UP001214898">
    <property type="component" value="Plasmid unnamed1"/>
</dbReference>
<reference evidence="3" key="1">
    <citation type="submission" date="2021-03" db="EMBL/GenBank/DDBJ databases">
        <title>Isolation of Bacillus subtilis from fermented food sample.</title>
        <authorList>
            <person name="Lakshmanan V."/>
            <person name="Athira K."/>
            <person name="Rajagopal K."/>
        </authorList>
    </citation>
    <scope>NUCLEOTIDE SEQUENCE</scope>
    <source>
        <strain evidence="3">S1</strain>
    </source>
</reference>
<evidence type="ECO:0000313" key="6">
    <source>
        <dbReference type="Proteomes" id="UP001214898"/>
    </source>
</evidence>
<organism evidence="3 5">
    <name type="scientific">Bacillus subtilis</name>
    <dbReference type="NCBI Taxonomy" id="1423"/>
    <lineage>
        <taxon>Bacteria</taxon>
        <taxon>Bacillati</taxon>
        <taxon>Bacillota</taxon>
        <taxon>Bacilli</taxon>
        <taxon>Bacillales</taxon>
        <taxon>Bacillaceae</taxon>
        <taxon>Bacillus</taxon>
    </lineage>
</organism>